<protein>
    <submittedName>
        <fullName evidence="2">Uncharacterized protein</fullName>
    </submittedName>
</protein>
<gene>
    <name evidence="2" type="ORF">A6E15_15445</name>
</gene>
<evidence type="ECO:0000313" key="2">
    <source>
        <dbReference type="EMBL" id="OLZ42275.1"/>
    </source>
</evidence>
<organism evidence="2 3">
    <name type="scientific">Natrinema saccharevitans</name>
    <dbReference type="NCBI Taxonomy" id="301967"/>
    <lineage>
        <taxon>Archaea</taxon>
        <taxon>Methanobacteriati</taxon>
        <taxon>Methanobacteriota</taxon>
        <taxon>Stenosarchaea group</taxon>
        <taxon>Halobacteria</taxon>
        <taxon>Halobacteriales</taxon>
        <taxon>Natrialbaceae</taxon>
        <taxon>Natrinema</taxon>
    </lineage>
</organism>
<keyword evidence="3" id="KW-1185">Reference proteome</keyword>
<dbReference type="STRING" id="301967.A6E15_15445"/>
<dbReference type="EMBL" id="LWLN01000001">
    <property type="protein sequence ID" value="OLZ42275.1"/>
    <property type="molecule type" value="Genomic_DNA"/>
</dbReference>
<dbReference type="AlphaFoldDB" id="A0A1S8AZV3"/>
<name>A0A1S8AZV3_9EURY</name>
<proteinExistence type="predicted"/>
<dbReference type="OrthoDB" id="180994at2157"/>
<evidence type="ECO:0000313" key="3">
    <source>
        <dbReference type="Proteomes" id="UP000189370"/>
    </source>
</evidence>
<dbReference type="RefSeq" id="WP_076147574.1">
    <property type="nucleotide sequence ID" value="NZ_LWLN01000001.1"/>
</dbReference>
<dbReference type="Proteomes" id="UP000189370">
    <property type="component" value="Unassembled WGS sequence"/>
</dbReference>
<feature type="region of interest" description="Disordered" evidence="1">
    <location>
        <begin position="24"/>
        <end position="43"/>
    </location>
</feature>
<feature type="compositionally biased region" description="Polar residues" evidence="1">
    <location>
        <begin position="66"/>
        <end position="76"/>
    </location>
</feature>
<comment type="caution">
    <text evidence="2">The sequence shown here is derived from an EMBL/GenBank/DDBJ whole genome shotgun (WGS) entry which is preliminary data.</text>
</comment>
<accession>A0A1S8AZV3</accession>
<feature type="region of interest" description="Disordered" evidence="1">
    <location>
        <begin position="51"/>
        <end position="76"/>
    </location>
</feature>
<evidence type="ECO:0000256" key="1">
    <source>
        <dbReference type="SAM" id="MobiDB-lite"/>
    </source>
</evidence>
<reference evidence="3" key="1">
    <citation type="submission" date="2016-04" db="EMBL/GenBank/DDBJ databases">
        <authorList>
            <person name="Chen S.-C."/>
            <person name="Lai M.-C."/>
        </authorList>
    </citation>
    <scope>NUCLEOTIDE SEQUENCE [LARGE SCALE GENOMIC DNA]</scope>
    <source>
        <strain evidence="3">AB14</strain>
    </source>
</reference>
<sequence length="194" mass="21105">MNRPCSRRGLLASVVTTVAVTTGGFEYTSGGPTGPPLDSGTVPADWFECDEVSRPDPEPPDGGTLESRTYPSSPSSLDDDMVEYVTAFERAYRHNAFLGQYGAAARTVALRRTDGRVESVGSSTDPDAVMVAIRYDLTTGTGGSSVEPRDRWDIRVVYYVDENAVLRARYHGVAEELRFEPDPRTQGELVACFA</sequence>